<dbReference type="Gene3D" id="3.40.50.1000">
    <property type="entry name" value="HAD superfamily/HAD-like"/>
    <property type="match status" value="1"/>
</dbReference>
<dbReference type="NCBIfam" id="TIGR01509">
    <property type="entry name" value="HAD-SF-IA-v3"/>
    <property type="match status" value="1"/>
</dbReference>
<dbReference type="InterPro" id="IPR006439">
    <property type="entry name" value="HAD-SF_hydro_IA"/>
</dbReference>
<dbReference type="AlphaFoldDB" id="A0A1R4J4D7"/>
<dbReference type="OrthoDB" id="9797743at2"/>
<dbReference type="SFLD" id="SFLDG01129">
    <property type="entry name" value="C1.5:_HAD__Beta-PGM__Phosphata"/>
    <property type="match status" value="1"/>
</dbReference>
<keyword evidence="2" id="KW-1185">Reference proteome</keyword>
<dbReference type="Proteomes" id="UP000188342">
    <property type="component" value="Unassembled WGS sequence"/>
</dbReference>
<protein>
    <submittedName>
        <fullName evidence="1">HAD-superfamily hydrolase, subfamily IA, variant 3</fullName>
    </submittedName>
</protein>
<name>A0A1R4J4D7_9ACTN</name>
<dbReference type="CDD" id="cd07505">
    <property type="entry name" value="HAD_BPGM-like"/>
    <property type="match status" value="1"/>
</dbReference>
<dbReference type="InterPro" id="IPR023198">
    <property type="entry name" value="PGP-like_dom2"/>
</dbReference>
<organism evidence="1 2">
    <name type="scientific">Luteococcus japonicus LSP_Lj1</name>
    <dbReference type="NCBI Taxonomy" id="1255658"/>
    <lineage>
        <taxon>Bacteria</taxon>
        <taxon>Bacillati</taxon>
        <taxon>Actinomycetota</taxon>
        <taxon>Actinomycetes</taxon>
        <taxon>Propionibacteriales</taxon>
        <taxon>Propionibacteriaceae</taxon>
        <taxon>Luteococcus</taxon>
    </lineage>
</organism>
<dbReference type="SFLD" id="SFLDS00003">
    <property type="entry name" value="Haloacid_Dehalogenase"/>
    <property type="match status" value="1"/>
</dbReference>
<dbReference type="EMBL" id="FUKQ01000019">
    <property type="protein sequence ID" value="SJN26960.1"/>
    <property type="molecule type" value="Genomic_DNA"/>
</dbReference>
<proteinExistence type="predicted"/>
<dbReference type="PANTHER" id="PTHR43481">
    <property type="entry name" value="FRUCTOSE-1-PHOSPHATE PHOSPHATASE"/>
    <property type="match status" value="1"/>
</dbReference>
<dbReference type="InterPro" id="IPR051806">
    <property type="entry name" value="HAD-like_SPP"/>
</dbReference>
<dbReference type="Pfam" id="PF00702">
    <property type="entry name" value="Hydrolase"/>
    <property type="match status" value="1"/>
</dbReference>
<sequence>MTTPLPAALLWDFDGTTVDSEGSWERAEMRWLAHLGGPRPGVAMEREPGASLDGTIDWIHEAAGVPVTDRAAVRRALCELAIEEYRADGPVVLPGVRELMTQAELAGVPNLLVSANETWLLRRVISGWQRQPYLHLVGEDMVEHSKPAPDLYLEAARLLGVDPARCIAFEDSRTGATAAVAAGCFTVGVTGQETAAVEGVAMRVDGLSGVGLDEVVARWRAWSAVS</sequence>
<reference evidence="1 2" key="1">
    <citation type="submission" date="2017-02" db="EMBL/GenBank/DDBJ databases">
        <authorList>
            <person name="Peterson S.W."/>
        </authorList>
    </citation>
    <scope>NUCLEOTIDE SEQUENCE [LARGE SCALE GENOMIC DNA]</scope>
    <source>
        <strain evidence="1 2">LSP_Lj1</strain>
    </source>
</reference>
<accession>A0A1R4J4D7</accession>
<evidence type="ECO:0000313" key="1">
    <source>
        <dbReference type="EMBL" id="SJN26960.1"/>
    </source>
</evidence>
<evidence type="ECO:0000313" key="2">
    <source>
        <dbReference type="Proteomes" id="UP000188342"/>
    </source>
</evidence>
<dbReference type="PANTHER" id="PTHR43481:SF4">
    <property type="entry name" value="GLYCEROL-1-PHOSPHATE PHOSPHOHYDROLASE 1-RELATED"/>
    <property type="match status" value="1"/>
</dbReference>
<keyword evidence="1" id="KW-0378">Hydrolase</keyword>
<gene>
    <name evidence="1" type="ORF">FM114_05420</name>
</gene>
<dbReference type="GO" id="GO:0050308">
    <property type="term" value="F:sugar-phosphatase activity"/>
    <property type="evidence" value="ECO:0007669"/>
    <property type="project" value="TreeGrafter"/>
</dbReference>
<dbReference type="STRING" id="1255658.FM114_05420"/>
<dbReference type="InterPro" id="IPR036412">
    <property type="entry name" value="HAD-like_sf"/>
</dbReference>
<dbReference type="RefSeq" id="WP_094764167.1">
    <property type="nucleotide sequence ID" value="NZ_FUKQ01000019.1"/>
</dbReference>
<dbReference type="InterPro" id="IPR023214">
    <property type="entry name" value="HAD_sf"/>
</dbReference>
<dbReference type="Gene3D" id="1.10.150.240">
    <property type="entry name" value="Putative phosphatase, domain 2"/>
    <property type="match status" value="1"/>
</dbReference>
<dbReference type="SUPFAM" id="SSF56784">
    <property type="entry name" value="HAD-like"/>
    <property type="match status" value="1"/>
</dbReference>